<name>A0A1L6TFX4_PISSA</name>
<protein>
    <submittedName>
        <fullName evidence="1">Membrane protein</fullName>
    </submittedName>
</protein>
<organism evidence="1 2">
    <name type="scientific">Piscirickettsia salmonis</name>
    <dbReference type="NCBI Taxonomy" id="1238"/>
    <lineage>
        <taxon>Bacteria</taxon>
        <taxon>Pseudomonadati</taxon>
        <taxon>Pseudomonadota</taxon>
        <taxon>Gammaproteobacteria</taxon>
        <taxon>Thiotrichales</taxon>
        <taxon>Piscirickettsiaceae</taxon>
        <taxon>Piscirickettsia</taxon>
    </lineage>
</organism>
<proteinExistence type="predicted"/>
<accession>A0A1L6TFX4</accession>
<evidence type="ECO:0000313" key="2">
    <source>
        <dbReference type="Proteomes" id="UP000029558"/>
    </source>
</evidence>
<evidence type="ECO:0000313" key="1">
    <source>
        <dbReference type="EMBL" id="ALB21299.1"/>
    </source>
</evidence>
<dbReference type="Proteomes" id="UP000029558">
    <property type="component" value="Chromosome"/>
</dbReference>
<dbReference type="AlphaFoldDB" id="A0A1L6TFX4"/>
<sequence>MKMRSGLGTLQVAMIALMVFNLMLPKAGIYMGKVPLTVGYLIIPIALLILFPFVCMQRHLVIDRRKLVIFFLLCSFFLFTVTSLTFSQTSIQNIFIWAASSFIVPLSTLVLLSYLVRVNENIFEKILIYSFYFVCLFGIIQFVLLNAVHLNIQIPYLTVTGADPGIIFDKDNNRGFIVKFMSSYSNGNIFGIAVLMWFPLVAFSLIGSRKSIWLYRVCVFLSFSRTAWFMMFIVETLLMIKRKKGIYLVIFFFIMFIILLIVFSYGFGDFVFNYQLGGRLDQITSLSFSDIFSFGNDFSLREMVYPGMLKTFGIFGLLLFVVVYLYPVISTWSQVLTDRAWFARIGIISYIFAMFIDGAYILMPIQFIYWLMVAALFHYSKKPELVK</sequence>
<dbReference type="EMBL" id="CP012508">
    <property type="protein sequence ID" value="ALB21299.1"/>
    <property type="molecule type" value="Genomic_DNA"/>
</dbReference>
<gene>
    <name evidence="1" type="ORF">KU39_113</name>
</gene>
<reference evidence="1 2" key="1">
    <citation type="journal article" date="2014" name="Genome Announc.">
        <title>Comparative Genome Analysis of Two Isolates of the Fish Pathogen Piscirickettsia salmonis from Different Hosts Reveals Major Differences in Virulence-Associated Secretion Systems.</title>
        <authorList>
            <person name="Bohle H."/>
            <person name="Henriquez P."/>
            <person name="Grothusen H."/>
            <person name="Navas E."/>
            <person name="Sandoval A."/>
            <person name="Bustamante F."/>
            <person name="Bustos P."/>
            <person name="Mancilla M."/>
        </authorList>
    </citation>
    <scope>NUCLEOTIDE SEQUENCE [LARGE SCALE GENOMIC DNA]</scope>
    <source>
        <strain evidence="2">B1-32597</strain>
    </source>
</reference>
<dbReference type="OrthoDB" id="253898at2"/>
<dbReference type="RefSeq" id="WP_027242701.1">
    <property type="nucleotide sequence ID" value="NZ_CP012508.1"/>
</dbReference>